<feature type="region of interest" description="Disordered" evidence="1">
    <location>
        <begin position="1"/>
        <end position="83"/>
    </location>
</feature>
<proteinExistence type="predicted"/>
<dbReference type="Proteomes" id="UP000799424">
    <property type="component" value="Unassembled WGS sequence"/>
</dbReference>
<evidence type="ECO:0000313" key="2">
    <source>
        <dbReference type="EMBL" id="KAF2822281.1"/>
    </source>
</evidence>
<protein>
    <submittedName>
        <fullName evidence="2">Uncharacterized protein</fullName>
    </submittedName>
</protein>
<reference evidence="2" key="1">
    <citation type="journal article" date="2020" name="Stud. Mycol.">
        <title>101 Dothideomycetes genomes: a test case for predicting lifestyles and emergence of pathogens.</title>
        <authorList>
            <person name="Haridas S."/>
            <person name="Albert R."/>
            <person name="Binder M."/>
            <person name="Bloem J."/>
            <person name="Labutti K."/>
            <person name="Salamov A."/>
            <person name="Andreopoulos B."/>
            <person name="Baker S."/>
            <person name="Barry K."/>
            <person name="Bills G."/>
            <person name="Bluhm B."/>
            <person name="Cannon C."/>
            <person name="Castanera R."/>
            <person name="Culley D."/>
            <person name="Daum C."/>
            <person name="Ezra D."/>
            <person name="Gonzalez J."/>
            <person name="Henrissat B."/>
            <person name="Kuo A."/>
            <person name="Liang C."/>
            <person name="Lipzen A."/>
            <person name="Lutzoni F."/>
            <person name="Magnuson J."/>
            <person name="Mondo S."/>
            <person name="Nolan M."/>
            <person name="Ohm R."/>
            <person name="Pangilinan J."/>
            <person name="Park H.-J."/>
            <person name="Ramirez L."/>
            <person name="Alfaro M."/>
            <person name="Sun H."/>
            <person name="Tritt A."/>
            <person name="Yoshinaga Y."/>
            <person name="Zwiers L.-H."/>
            <person name="Turgeon B."/>
            <person name="Goodwin S."/>
            <person name="Spatafora J."/>
            <person name="Crous P."/>
            <person name="Grigoriev I."/>
        </authorList>
    </citation>
    <scope>NUCLEOTIDE SEQUENCE</scope>
    <source>
        <strain evidence="2">CBS 113818</strain>
    </source>
</reference>
<dbReference type="EMBL" id="MU006235">
    <property type="protein sequence ID" value="KAF2822281.1"/>
    <property type="molecule type" value="Genomic_DNA"/>
</dbReference>
<sequence>MHRSDMHHATPWLRIKPNTREGKSPPPRKSFLASTSRPATRRPKLCANVTSPRAYASSPNPKTATPLIPHPKSSHHPPPSKYPSQQLFLISRNPYLKEVRGNLHSSAPSSSATAPSFAASTAYLRAACVCGGCFVGNSNWNFDFGSRGVNGRRWMGLACLAW</sequence>
<organism evidence="2 3">
    <name type="scientific">Ophiobolus disseminans</name>
    <dbReference type="NCBI Taxonomy" id="1469910"/>
    <lineage>
        <taxon>Eukaryota</taxon>
        <taxon>Fungi</taxon>
        <taxon>Dikarya</taxon>
        <taxon>Ascomycota</taxon>
        <taxon>Pezizomycotina</taxon>
        <taxon>Dothideomycetes</taxon>
        <taxon>Pleosporomycetidae</taxon>
        <taxon>Pleosporales</taxon>
        <taxon>Pleosporineae</taxon>
        <taxon>Phaeosphaeriaceae</taxon>
        <taxon>Ophiobolus</taxon>
    </lineage>
</organism>
<evidence type="ECO:0000256" key="1">
    <source>
        <dbReference type="SAM" id="MobiDB-lite"/>
    </source>
</evidence>
<name>A0A6A6ZME7_9PLEO</name>
<keyword evidence="3" id="KW-1185">Reference proteome</keyword>
<gene>
    <name evidence="2" type="ORF">CC86DRAFT_97958</name>
</gene>
<dbReference type="AlphaFoldDB" id="A0A6A6ZME7"/>
<evidence type="ECO:0000313" key="3">
    <source>
        <dbReference type="Proteomes" id="UP000799424"/>
    </source>
</evidence>
<accession>A0A6A6ZME7</accession>